<gene>
    <name evidence="1" type="ORF">DPMN_057198</name>
</gene>
<protein>
    <submittedName>
        <fullName evidence="1">Uncharacterized protein</fullName>
    </submittedName>
</protein>
<dbReference type="EMBL" id="JAIWYP010000012">
    <property type="protein sequence ID" value="KAH3731190.1"/>
    <property type="molecule type" value="Genomic_DNA"/>
</dbReference>
<reference evidence="1" key="1">
    <citation type="journal article" date="2019" name="bioRxiv">
        <title>The Genome of the Zebra Mussel, Dreissena polymorpha: A Resource for Invasive Species Research.</title>
        <authorList>
            <person name="McCartney M.A."/>
            <person name="Auch B."/>
            <person name="Kono T."/>
            <person name="Mallez S."/>
            <person name="Zhang Y."/>
            <person name="Obille A."/>
            <person name="Becker A."/>
            <person name="Abrahante J.E."/>
            <person name="Garbe J."/>
            <person name="Badalamenti J.P."/>
            <person name="Herman A."/>
            <person name="Mangelson H."/>
            <person name="Liachko I."/>
            <person name="Sullivan S."/>
            <person name="Sone E.D."/>
            <person name="Koren S."/>
            <person name="Silverstein K.A.T."/>
            <person name="Beckman K.B."/>
            <person name="Gohl D.M."/>
        </authorList>
    </citation>
    <scope>NUCLEOTIDE SEQUENCE</scope>
    <source>
        <strain evidence="1">Duluth1</strain>
        <tissue evidence="1">Whole animal</tissue>
    </source>
</reference>
<dbReference type="AlphaFoldDB" id="A0A9D4CT33"/>
<sequence>MFMHDDYDAHDDDTGDDYNNNNKIIVIITTSTSIISSSTTTITATTINGITCMSSINKNGITKDSTQGQLKMTDKNHKITCSNQKQTG</sequence>
<reference evidence="1" key="2">
    <citation type="submission" date="2020-11" db="EMBL/GenBank/DDBJ databases">
        <authorList>
            <person name="McCartney M.A."/>
            <person name="Auch B."/>
            <person name="Kono T."/>
            <person name="Mallez S."/>
            <person name="Becker A."/>
            <person name="Gohl D.M."/>
            <person name="Silverstein K.A.T."/>
            <person name="Koren S."/>
            <person name="Bechman K.B."/>
            <person name="Herman A."/>
            <person name="Abrahante J.E."/>
            <person name="Garbe J."/>
        </authorList>
    </citation>
    <scope>NUCLEOTIDE SEQUENCE</scope>
    <source>
        <strain evidence="1">Duluth1</strain>
        <tissue evidence="1">Whole animal</tissue>
    </source>
</reference>
<comment type="caution">
    <text evidence="1">The sequence shown here is derived from an EMBL/GenBank/DDBJ whole genome shotgun (WGS) entry which is preliminary data.</text>
</comment>
<dbReference type="Proteomes" id="UP000828390">
    <property type="component" value="Unassembled WGS sequence"/>
</dbReference>
<evidence type="ECO:0000313" key="1">
    <source>
        <dbReference type="EMBL" id="KAH3731190.1"/>
    </source>
</evidence>
<name>A0A9D4CT33_DREPO</name>
<organism evidence="1 2">
    <name type="scientific">Dreissena polymorpha</name>
    <name type="common">Zebra mussel</name>
    <name type="synonym">Mytilus polymorpha</name>
    <dbReference type="NCBI Taxonomy" id="45954"/>
    <lineage>
        <taxon>Eukaryota</taxon>
        <taxon>Metazoa</taxon>
        <taxon>Spiralia</taxon>
        <taxon>Lophotrochozoa</taxon>
        <taxon>Mollusca</taxon>
        <taxon>Bivalvia</taxon>
        <taxon>Autobranchia</taxon>
        <taxon>Heteroconchia</taxon>
        <taxon>Euheterodonta</taxon>
        <taxon>Imparidentia</taxon>
        <taxon>Neoheterodontei</taxon>
        <taxon>Myida</taxon>
        <taxon>Dreissenoidea</taxon>
        <taxon>Dreissenidae</taxon>
        <taxon>Dreissena</taxon>
    </lineage>
</organism>
<evidence type="ECO:0000313" key="2">
    <source>
        <dbReference type="Proteomes" id="UP000828390"/>
    </source>
</evidence>
<keyword evidence="2" id="KW-1185">Reference proteome</keyword>
<proteinExistence type="predicted"/>
<accession>A0A9D4CT33</accession>